<dbReference type="GeneID" id="77801499"/>
<evidence type="ECO:0000313" key="3">
    <source>
        <dbReference type="Proteomes" id="UP001164743"/>
    </source>
</evidence>
<feature type="region of interest" description="Disordered" evidence="1">
    <location>
        <begin position="41"/>
        <end position="61"/>
    </location>
</feature>
<reference evidence="2" key="1">
    <citation type="submission" date="2022-10" db="EMBL/GenBank/DDBJ databases">
        <title>Puccinia triticina Genome sequencing and assembly.</title>
        <authorList>
            <person name="Li C."/>
        </authorList>
    </citation>
    <scope>NUCLEOTIDE SEQUENCE</scope>
    <source>
        <strain evidence="2">Pt15</strain>
    </source>
</reference>
<proteinExistence type="predicted"/>
<keyword evidence="3" id="KW-1185">Reference proteome</keyword>
<name>A0ABY7CTP2_9BASI</name>
<dbReference type="RefSeq" id="XP_053024179.1">
    <property type="nucleotide sequence ID" value="XM_053160615.1"/>
</dbReference>
<sequence length="61" mass="7121">MALKLEFHPRIDSCRMRFDPSLRSEIIKKILVQEKIETLPGSQEPWSNKPYYKSTLASNAQ</sequence>
<dbReference type="EMBL" id="CP110430">
    <property type="protein sequence ID" value="WAQ88624.1"/>
    <property type="molecule type" value="Genomic_DNA"/>
</dbReference>
<protein>
    <submittedName>
        <fullName evidence="2">Uncharacterized protein</fullName>
    </submittedName>
</protein>
<dbReference type="Proteomes" id="UP001164743">
    <property type="component" value="Chromosome 10A"/>
</dbReference>
<gene>
    <name evidence="2" type="ORF">PtA15_10A43</name>
</gene>
<evidence type="ECO:0000313" key="2">
    <source>
        <dbReference type="EMBL" id="WAQ88624.1"/>
    </source>
</evidence>
<evidence type="ECO:0000256" key="1">
    <source>
        <dbReference type="SAM" id="MobiDB-lite"/>
    </source>
</evidence>
<organism evidence="2 3">
    <name type="scientific">Puccinia triticina</name>
    <dbReference type="NCBI Taxonomy" id="208348"/>
    <lineage>
        <taxon>Eukaryota</taxon>
        <taxon>Fungi</taxon>
        <taxon>Dikarya</taxon>
        <taxon>Basidiomycota</taxon>
        <taxon>Pucciniomycotina</taxon>
        <taxon>Pucciniomycetes</taxon>
        <taxon>Pucciniales</taxon>
        <taxon>Pucciniaceae</taxon>
        <taxon>Puccinia</taxon>
    </lineage>
</organism>
<accession>A0ABY7CTP2</accession>